<dbReference type="Proteomes" id="UP000276133">
    <property type="component" value="Unassembled WGS sequence"/>
</dbReference>
<sequence length="61" mass="6949">MQETKAIHNVHSFSPLVKFSSRKMMVNCGSVSILDITTKLGGNFYIRCIEIRSIENPIQKH</sequence>
<protein>
    <submittedName>
        <fullName evidence="1">Uncharacterized protein</fullName>
    </submittedName>
</protein>
<accession>A0A3M7QZU6</accession>
<proteinExistence type="predicted"/>
<dbReference type="EMBL" id="REGN01004658">
    <property type="protein sequence ID" value="RNA16641.1"/>
    <property type="molecule type" value="Genomic_DNA"/>
</dbReference>
<evidence type="ECO:0000313" key="1">
    <source>
        <dbReference type="EMBL" id="RNA16641.1"/>
    </source>
</evidence>
<reference evidence="1 2" key="1">
    <citation type="journal article" date="2018" name="Sci. Rep.">
        <title>Genomic signatures of local adaptation to the degree of environmental predictability in rotifers.</title>
        <authorList>
            <person name="Franch-Gras L."/>
            <person name="Hahn C."/>
            <person name="Garcia-Roger E.M."/>
            <person name="Carmona M.J."/>
            <person name="Serra M."/>
            <person name="Gomez A."/>
        </authorList>
    </citation>
    <scope>NUCLEOTIDE SEQUENCE [LARGE SCALE GENOMIC DNA]</scope>
    <source>
        <strain evidence="1">HYR1</strain>
    </source>
</reference>
<name>A0A3M7QZU6_BRAPC</name>
<keyword evidence="2" id="KW-1185">Reference proteome</keyword>
<comment type="caution">
    <text evidence="1">The sequence shown here is derived from an EMBL/GenBank/DDBJ whole genome shotgun (WGS) entry which is preliminary data.</text>
</comment>
<gene>
    <name evidence="1" type="ORF">BpHYR1_007238</name>
</gene>
<organism evidence="1 2">
    <name type="scientific">Brachionus plicatilis</name>
    <name type="common">Marine rotifer</name>
    <name type="synonym">Brachionus muelleri</name>
    <dbReference type="NCBI Taxonomy" id="10195"/>
    <lineage>
        <taxon>Eukaryota</taxon>
        <taxon>Metazoa</taxon>
        <taxon>Spiralia</taxon>
        <taxon>Gnathifera</taxon>
        <taxon>Rotifera</taxon>
        <taxon>Eurotatoria</taxon>
        <taxon>Monogononta</taxon>
        <taxon>Pseudotrocha</taxon>
        <taxon>Ploima</taxon>
        <taxon>Brachionidae</taxon>
        <taxon>Brachionus</taxon>
    </lineage>
</organism>
<evidence type="ECO:0000313" key="2">
    <source>
        <dbReference type="Proteomes" id="UP000276133"/>
    </source>
</evidence>
<dbReference type="AlphaFoldDB" id="A0A3M7QZU6"/>